<reference evidence="3 4" key="1">
    <citation type="submission" date="2019-07" db="EMBL/GenBank/DDBJ databases">
        <title>Whole genome shotgun sequence of Methylobacterium gnaphalii NBRC 107716.</title>
        <authorList>
            <person name="Hosoyama A."/>
            <person name="Uohara A."/>
            <person name="Ohji S."/>
            <person name="Ichikawa N."/>
        </authorList>
    </citation>
    <scope>NUCLEOTIDE SEQUENCE [LARGE SCALE GENOMIC DNA]</scope>
    <source>
        <strain evidence="3 4">NBRC 107716</strain>
    </source>
</reference>
<dbReference type="Pfam" id="PF05170">
    <property type="entry name" value="AsmA"/>
    <property type="match status" value="1"/>
</dbReference>
<dbReference type="GO" id="GO:0005886">
    <property type="term" value="C:plasma membrane"/>
    <property type="evidence" value="ECO:0007669"/>
    <property type="project" value="TreeGrafter"/>
</dbReference>
<feature type="domain" description="AsmA" evidence="2">
    <location>
        <begin position="367"/>
        <end position="473"/>
    </location>
</feature>
<dbReference type="GO" id="GO:0090313">
    <property type="term" value="P:regulation of protein targeting to membrane"/>
    <property type="evidence" value="ECO:0007669"/>
    <property type="project" value="TreeGrafter"/>
</dbReference>
<dbReference type="EMBL" id="BJZV01000004">
    <property type="protein sequence ID" value="GEP09241.1"/>
    <property type="molecule type" value="Genomic_DNA"/>
</dbReference>
<organism evidence="3 4">
    <name type="scientific">Methylobacterium gnaphalii</name>
    <dbReference type="NCBI Taxonomy" id="1010610"/>
    <lineage>
        <taxon>Bacteria</taxon>
        <taxon>Pseudomonadati</taxon>
        <taxon>Pseudomonadota</taxon>
        <taxon>Alphaproteobacteria</taxon>
        <taxon>Hyphomicrobiales</taxon>
        <taxon>Methylobacteriaceae</taxon>
        <taxon>Methylobacterium</taxon>
    </lineage>
</organism>
<protein>
    <recommendedName>
        <fullName evidence="2">AsmA domain-containing protein</fullName>
    </recommendedName>
</protein>
<comment type="caution">
    <text evidence="3">The sequence shown here is derived from an EMBL/GenBank/DDBJ whole genome shotgun (WGS) entry which is preliminary data.</text>
</comment>
<evidence type="ECO:0000259" key="2">
    <source>
        <dbReference type="Pfam" id="PF05170"/>
    </source>
</evidence>
<evidence type="ECO:0000313" key="3">
    <source>
        <dbReference type="EMBL" id="GEP09241.1"/>
    </source>
</evidence>
<accession>A0A512JH12</accession>
<dbReference type="OrthoDB" id="225437at2"/>
<dbReference type="RefSeq" id="WP_147045557.1">
    <property type="nucleotide sequence ID" value="NZ_BJZV01000004.1"/>
</dbReference>
<dbReference type="InterPro" id="IPR052894">
    <property type="entry name" value="AsmA-related"/>
</dbReference>
<gene>
    <name evidence="3" type="ORF">MGN01_10860</name>
</gene>
<evidence type="ECO:0000313" key="4">
    <source>
        <dbReference type="Proteomes" id="UP000321750"/>
    </source>
</evidence>
<evidence type="ECO:0000256" key="1">
    <source>
        <dbReference type="SAM" id="MobiDB-lite"/>
    </source>
</evidence>
<name>A0A512JH12_9HYPH</name>
<proteinExistence type="predicted"/>
<dbReference type="InterPro" id="IPR007844">
    <property type="entry name" value="AsmA"/>
</dbReference>
<feature type="region of interest" description="Disordered" evidence="1">
    <location>
        <begin position="578"/>
        <end position="603"/>
    </location>
</feature>
<dbReference type="PANTHER" id="PTHR30441">
    <property type="entry name" value="DUF748 DOMAIN-CONTAINING PROTEIN"/>
    <property type="match status" value="1"/>
</dbReference>
<dbReference type="PANTHER" id="PTHR30441:SF4">
    <property type="entry name" value="PROTEIN ASMA"/>
    <property type="match status" value="1"/>
</dbReference>
<dbReference type="AlphaFoldDB" id="A0A512JH12"/>
<dbReference type="Proteomes" id="UP000321750">
    <property type="component" value="Unassembled WGS sequence"/>
</dbReference>
<sequence>MRLRGFAVAGLALIVAVMAAVVVWPSVAETARRHVAGRLREETGQDWRVEGVGLSFSPTLQIVLRNLAFGDDREGSDIAGARIHELRIGNSMSLILGSGSSGHAVAQGISLRAPLTGKSGAPGEAARSRSTGKAASVEITARGADAGLTESGRAAFASAESMEITFDLASAKPLSEIRATLELPRASAVASLNWPVSGQNNGDFTVTLNPRDGKSLRVAASGTASVRPAGFSLDTRVGMIDASPFKGSIAVDWDQAKPRISLDAQLDKLMLIDAASAAKLESGQQAGLVVPVGPDTIPDVRWFSGFDATGRVAIAHLSLGPARFDTVVLTGSVKNNGLDAAFTAASGYGGSARGRYVLSPEAENGGQHQLAVSLSKMQVLPLLSDAFGVRGIDGRGTLRADLQAKGAELDAVRRSLTGSANVSVTDGRIDGLDLAGAIGGLPSRNGRNGALVTRLDKLAGNFSLSGGQAVSNDLAVKTSLIEATGIGSIDLIARTLDVRLKPHVVGSGARRQGGRNPLDVPVHIVGPWANPAVSADFSGIAENPEGAMQSLQDLGSSIIGEERTKDIGDALGGLLDGLLGKSDRGSPLRPRSRSLDDDPDSAR</sequence>
<feature type="compositionally biased region" description="Basic and acidic residues" evidence="1">
    <location>
        <begin position="593"/>
        <end position="603"/>
    </location>
</feature>
<keyword evidence="4" id="KW-1185">Reference proteome</keyword>